<accession>A0A0H5DU28</accession>
<dbReference type="PANTHER" id="PTHR34387">
    <property type="entry name" value="SLR1258 PROTEIN"/>
    <property type="match status" value="1"/>
</dbReference>
<dbReference type="EMBL" id="CWGJ01000028">
    <property type="protein sequence ID" value="CRX39409.1"/>
    <property type="molecule type" value="Genomic_DNA"/>
</dbReference>
<keyword evidence="1" id="KW-0732">Signal</keyword>
<protein>
    <submittedName>
        <fullName evidence="2">Putative secreted protein</fullName>
    </submittedName>
</protein>
<organism evidence="2 3">
    <name type="scientific">Estrella lausannensis</name>
    <dbReference type="NCBI Taxonomy" id="483423"/>
    <lineage>
        <taxon>Bacteria</taxon>
        <taxon>Pseudomonadati</taxon>
        <taxon>Chlamydiota</taxon>
        <taxon>Chlamydiia</taxon>
        <taxon>Parachlamydiales</taxon>
        <taxon>Candidatus Criblamydiaceae</taxon>
        <taxon>Estrella</taxon>
    </lineage>
</organism>
<evidence type="ECO:0000313" key="3">
    <source>
        <dbReference type="Proteomes" id="UP000220251"/>
    </source>
</evidence>
<name>A0A0H5DU28_9BACT</name>
<dbReference type="AlphaFoldDB" id="A0A0H5DU28"/>
<feature type="signal peptide" evidence="1">
    <location>
        <begin position="1"/>
        <end position="21"/>
    </location>
</feature>
<sequence length="236" mass="24896">MGAPMLKLMCFISLAALPLQADEGKEISKLIVTGTAEIKKAPDMVSVSIGVEEEDKYADVAMKKTAAKIEAVIAGIKAGAGEETTYSTDTVSLYPVYETIDPKKPKPPLTVAYRATSTLTVRTSDLKSVGKLIDSAAKAGANRIESLVFSLKDNKEAEQEALSLAAENALNTAATLAKASSVKIKKPLLIQQESGIAPVRFKTALYMARDAGESSMPIEPGSVSVSAQVGITFEID</sequence>
<keyword evidence="3" id="KW-1185">Reference proteome</keyword>
<gene>
    <name evidence="2" type="ORF">ELAC_2088</name>
</gene>
<dbReference type="Pfam" id="PF04402">
    <property type="entry name" value="SIMPL"/>
    <property type="match status" value="1"/>
</dbReference>
<feature type="chain" id="PRO_5005217874" evidence="1">
    <location>
        <begin position="22"/>
        <end position="236"/>
    </location>
</feature>
<evidence type="ECO:0000256" key="1">
    <source>
        <dbReference type="SAM" id="SignalP"/>
    </source>
</evidence>
<proteinExistence type="predicted"/>
<evidence type="ECO:0000313" key="2">
    <source>
        <dbReference type="EMBL" id="CRX39409.1"/>
    </source>
</evidence>
<dbReference type="InterPro" id="IPR007497">
    <property type="entry name" value="SIMPL/DUF541"/>
</dbReference>
<reference evidence="3" key="1">
    <citation type="submission" date="2015-06" db="EMBL/GenBank/DDBJ databases">
        <authorList>
            <person name="Bertelli C."/>
        </authorList>
    </citation>
    <scope>NUCLEOTIDE SEQUENCE [LARGE SCALE GENOMIC DNA]</scope>
    <source>
        <strain evidence="3">CRIB-30</strain>
    </source>
</reference>
<dbReference type="GO" id="GO:0006974">
    <property type="term" value="P:DNA damage response"/>
    <property type="evidence" value="ECO:0007669"/>
    <property type="project" value="TreeGrafter"/>
</dbReference>
<dbReference type="Gene3D" id="3.30.110.170">
    <property type="entry name" value="Protein of unknown function (DUF541), domain 1"/>
    <property type="match status" value="1"/>
</dbReference>
<dbReference type="PANTHER" id="PTHR34387:SF2">
    <property type="entry name" value="SLR1258 PROTEIN"/>
    <property type="match status" value="1"/>
</dbReference>
<dbReference type="InterPro" id="IPR052022">
    <property type="entry name" value="26kDa_periplasmic_antigen"/>
</dbReference>
<dbReference type="Gene3D" id="3.30.70.2970">
    <property type="entry name" value="Protein of unknown function (DUF541), domain 2"/>
    <property type="match status" value="1"/>
</dbReference>
<dbReference type="Proteomes" id="UP000220251">
    <property type="component" value="Unassembled WGS sequence"/>
</dbReference>